<protein>
    <submittedName>
        <fullName evidence="1">Uncharacterized protein</fullName>
    </submittedName>
</protein>
<dbReference type="EMBL" id="FNVO01000002">
    <property type="protein sequence ID" value="SEF82898.1"/>
    <property type="molecule type" value="Genomic_DNA"/>
</dbReference>
<dbReference type="Proteomes" id="UP000236723">
    <property type="component" value="Unassembled WGS sequence"/>
</dbReference>
<dbReference type="OrthoDB" id="3478182at2"/>
<evidence type="ECO:0000313" key="2">
    <source>
        <dbReference type="Proteomes" id="UP000236723"/>
    </source>
</evidence>
<proteinExistence type="predicted"/>
<reference evidence="2" key="1">
    <citation type="submission" date="2016-10" db="EMBL/GenBank/DDBJ databases">
        <authorList>
            <person name="Varghese N."/>
            <person name="Submissions S."/>
        </authorList>
    </citation>
    <scope>NUCLEOTIDE SEQUENCE [LARGE SCALE GENOMIC DNA]</scope>
    <source>
        <strain evidence="2">DSM 43163</strain>
    </source>
</reference>
<evidence type="ECO:0000313" key="1">
    <source>
        <dbReference type="EMBL" id="SEF82898.1"/>
    </source>
</evidence>
<name>A0A1H5V7Z4_9ACTN</name>
<accession>A0A1H5V7Z4</accession>
<organism evidence="1 2">
    <name type="scientific">Thermomonospora echinospora</name>
    <dbReference type="NCBI Taxonomy" id="1992"/>
    <lineage>
        <taxon>Bacteria</taxon>
        <taxon>Bacillati</taxon>
        <taxon>Actinomycetota</taxon>
        <taxon>Actinomycetes</taxon>
        <taxon>Streptosporangiales</taxon>
        <taxon>Thermomonosporaceae</taxon>
        <taxon>Thermomonospora</taxon>
    </lineage>
</organism>
<gene>
    <name evidence="1" type="ORF">SAMN04489712_102187</name>
</gene>
<dbReference type="AlphaFoldDB" id="A0A1H5V7Z4"/>
<dbReference type="RefSeq" id="WP_103936481.1">
    <property type="nucleotide sequence ID" value="NZ_FNVO01000002.1"/>
</dbReference>
<sequence>MSYPPEGCRYEVRYSLGRRGRSLESFPNEFALMEWFSEMTHLGMFDPLEFARPDEDGRNGYQIFCVTDQERVGISYFHPRLVRARIEAPRPTPERA</sequence>
<keyword evidence="2" id="KW-1185">Reference proteome</keyword>